<name>A0ABW4LA11_9MICO</name>
<evidence type="ECO:0000256" key="4">
    <source>
        <dbReference type="ARBA" id="ARBA00022777"/>
    </source>
</evidence>
<evidence type="ECO:0000256" key="6">
    <source>
        <dbReference type="ARBA" id="ARBA00023157"/>
    </source>
</evidence>
<evidence type="ECO:0000313" key="11">
    <source>
        <dbReference type="Proteomes" id="UP001597277"/>
    </source>
</evidence>
<comment type="caution">
    <text evidence="10">The sequence shown here is derived from an EMBL/GenBank/DDBJ whole genome shotgun (WGS) entry which is preliminary data.</text>
</comment>
<dbReference type="EMBL" id="JBHUEE010000012">
    <property type="protein sequence ID" value="MFD1719683.1"/>
    <property type="molecule type" value="Genomic_DNA"/>
</dbReference>
<dbReference type="Pfam" id="PF00370">
    <property type="entry name" value="FGGY_N"/>
    <property type="match status" value="1"/>
</dbReference>
<comment type="similarity">
    <text evidence="1">Belongs to the FGGY kinase family.</text>
</comment>
<dbReference type="SUPFAM" id="SSF53067">
    <property type="entry name" value="Actin-like ATPase domain"/>
    <property type="match status" value="2"/>
</dbReference>
<evidence type="ECO:0000256" key="5">
    <source>
        <dbReference type="ARBA" id="ARBA00022840"/>
    </source>
</evidence>
<evidence type="ECO:0000259" key="8">
    <source>
        <dbReference type="Pfam" id="PF00370"/>
    </source>
</evidence>
<dbReference type="Pfam" id="PF02782">
    <property type="entry name" value="FGGY_C"/>
    <property type="match status" value="1"/>
</dbReference>
<dbReference type="Gene3D" id="3.30.420.40">
    <property type="match status" value="2"/>
</dbReference>
<evidence type="ECO:0000313" key="10">
    <source>
        <dbReference type="EMBL" id="MFD1719683.1"/>
    </source>
</evidence>
<dbReference type="PANTHER" id="PTHR10196">
    <property type="entry name" value="SUGAR KINASE"/>
    <property type="match status" value="1"/>
</dbReference>
<accession>A0ABW4LA11</accession>
<dbReference type="InterPro" id="IPR018484">
    <property type="entry name" value="FGGY_N"/>
</dbReference>
<keyword evidence="7" id="KW-0684">Rhamnose metabolism</keyword>
<reference evidence="11" key="1">
    <citation type="journal article" date="2019" name="Int. J. Syst. Evol. Microbiol.">
        <title>The Global Catalogue of Microorganisms (GCM) 10K type strain sequencing project: providing services to taxonomists for standard genome sequencing and annotation.</title>
        <authorList>
            <consortium name="The Broad Institute Genomics Platform"/>
            <consortium name="The Broad Institute Genome Sequencing Center for Infectious Disease"/>
            <person name="Wu L."/>
            <person name="Ma J."/>
        </authorList>
    </citation>
    <scope>NUCLEOTIDE SEQUENCE [LARGE SCALE GENOMIC DNA]</scope>
    <source>
        <strain evidence="11">JCM 17130</strain>
    </source>
</reference>
<evidence type="ECO:0000256" key="1">
    <source>
        <dbReference type="ARBA" id="ARBA00009156"/>
    </source>
</evidence>
<dbReference type="CDD" id="cd07771">
    <property type="entry name" value="ASKHA_NBD_FGGY_RhaB-like"/>
    <property type="match status" value="1"/>
</dbReference>
<evidence type="ECO:0000256" key="7">
    <source>
        <dbReference type="ARBA" id="ARBA00023308"/>
    </source>
</evidence>
<keyword evidence="5" id="KW-0067">ATP-binding</keyword>
<keyword evidence="4" id="KW-0418">Kinase</keyword>
<keyword evidence="11" id="KW-1185">Reference proteome</keyword>
<dbReference type="PANTHER" id="PTHR10196:SF93">
    <property type="entry name" value="L-RHAMNULOKINASE"/>
    <property type="match status" value="1"/>
</dbReference>
<evidence type="ECO:0000259" key="9">
    <source>
        <dbReference type="Pfam" id="PF02782"/>
    </source>
</evidence>
<dbReference type="RefSeq" id="WP_388010470.1">
    <property type="nucleotide sequence ID" value="NZ_JBHUEE010000012.1"/>
</dbReference>
<evidence type="ECO:0000256" key="2">
    <source>
        <dbReference type="ARBA" id="ARBA00022679"/>
    </source>
</evidence>
<dbReference type="InterPro" id="IPR043129">
    <property type="entry name" value="ATPase_NBD"/>
</dbReference>
<proteinExistence type="inferred from homology"/>
<keyword evidence="6" id="KW-1015">Disulfide bond</keyword>
<gene>
    <name evidence="10" type="ORF">ACFSE6_17695</name>
</gene>
<feature type="domain" description="Carbohydrate kinase FGGY C-terminal" evidence="9">
    <location>
        <begin position="272"/>
        <end position="463"/>
    </location>
</feature>
<dbReference type="Proteomes" id="UP001597277">
    <property type="component" value="Unassembled WGS sequence"/>
</dbReference>
<feature type="domain" description="Carbohydrate kinase FGGY N-terminal" evidence="8">
    <location>
        <begin position="7"/>
        <end position="261"/>
    </location>
</feature>
<dbReference type="GO" id="GO:0016740">
    <property type="term" value="F:transferase activity"/>
    <property type="evidence" value="ECO:0007669"/>
    <property type="project" value="UniProtKB-KW"/>
</dbReference>
<keyword evidence="2 10" id="KW-0808">Transferase</keyword>
<keyword evidence="3" id="KW-0547">Nucleotide-binding</keyword>
<dbReference type="EC" id="2.7.1.-" evidence="10"/>
<evidence type="ECO:0000256" key="3">
    <source>
        <dbReference type="ARBA" id="ARBA00022741"/>
    </source>
</evidence>
<dbReference type="InterPro" id="IPR018485">
    <property type="entry name" value="FGGY_C"/>
</dbReference>
<dbReference type="InterPro" id="IPR013449">
    <property type="entry name" value="Rhamnulokinase"/>
</dbReference>
<sequence length="506" mass="53262">MSGERTYVAADLGASSGRVVAGRLDGDRLVTREVHRFPNGGIRVRAGRRQVLHWDVLALFEGIVTGLRAAAREAAHEAGHEKEHSIAGVGIDSWAVDYGLLDADGALLGNPVNYRDPRTDGIAEQVFAHLPAATLYARNGLQVQPFNTIFQLVAAAGTAQTDAARRLLLLPDLLGYWLTGAEVAEVTNASTTGLLDVASRTWATDVLDGVRNAFGLDVAPLLPRLVEPGTVVGTVDPEQLPGAGDSVPLVAVGSHDTASAVAAVPAGRPDFAYISCGTWSLVGLELDHPVLTEASRAANFTNELGIDGTVRYLRNVMGLWLLQESIRTWEDAGEQVDLASLLAAAADVPPLGCVVDVDDPVFFPPGDMPARIAEVARAAGEPVPQSRAELVRCILDSLALAYRRAIRRAAELSGHDVSVVHVVGGGGRNDLLCRLTADATGLPVVAGPAEGTAIGNLLVQARALGDLDGGLPRIREVVAASVADELRRYDPPASRLDWDAAEARLP</sequence>
<organism evidence="10 11">
    <name type="scientific">Georgenia deserti</name>
    <dbReference type="NCBI Taxonomy" id="2093781"/>
    <lineage>
        <taxon>Bacteria</taxon>
        <taxon>Bacillati</taxon>
        <taxon>Actinomycetota</taxon>
        <taxon>Actinomycetes</taxon>
        <taxon>Micrococcales</taxon>
        <taxon>Bogoriellaceae</taxon>
        <taxon>Georgenia</taxon>
    </lineage>
</organism>
<protein>
    <submittedName>
        <fullName evidence="10">Rhamnulokinase family protein</fullName>
        <ecNumber evidence="10">2.7.1.-</ecNumber>
    </submittedName>
</protein>